<keyword evidence="4" id="KW-1185">Reference proteome</keyword>
<dbReference type="InterPro" id="IPR050345">
    <property type="entry name" value="Aliph_Amidase/BUP"/>
</dbReference>
<evidence type="ECO:0000259" key="2">
    <source>
        <dbReference type="PROSITE" id="PS50263"/>
    </source>
</evidence>
<comment type="caution">
    <text evidence="3">The sequence shown here is derived from an EMBL/GenBank/DDBJ whole genome shotgun (WGS) entry which is preliminary data.</text>
</comment>
<gene>
    <name evidence="3" type="ORF">J2Z17_000626</name>
</gene>
<dbReference type="Proteomes" id="UP000759443">
    <property type="component" value="Unassembled WGS sequence"/>
</dbReference>
<name>A0ABS4DU34_9HYPH</name>
<dbReference type="Gene3D" id="3.60.110.10">
    <property type="entry name" value="Carbon-nitrogen hydrolase"/>
    <property type="match status" value="1"/>
</dbReference>
<dbReference type="SUPFAM" id="SSF56317">
    <property type="entry name" value="Carbon-nitrogen hydrolase"/>
    <property type="match status" value="1"/>
</dbReference>
<evidence type="ECO:0000313" key="3">
    <source>
        <dbReference type="EMBL" id="MBP1849209.1"/>
    </source>
</evidence>
<keyword evidence="1" id="KW-0378">Hydrolase</keyword>
<dbReference type="PANTHER" id="PTHR43674:SF16">
    <property type="entry name" value="CARBON-NITROGEN FAMILY, PUTATIVE (AFU_ORTHOLOGUE AFUA_5G02350)-RELATED"/>
    <property type="match status" value="1"/>
</dbReference>
<dbReference type="PANTHER" id="PTHR43674">
    <property type="entry name" value="NITRILASE C965.09-RELATED"/>
    <property type="match status" value="1"/>
</dbReference>
<dbReference type="EMBL" id="JAGGJU010000001">
    <property type="protein sequence ID" value="MBP1849209.1"/>
    <property type="molecule type" value="Genomic_DNA"/>
</dbReference>
<dbReference type="PROSITE" id="PS50263">
    <property type="entry name" value="CN_HYDROLASE"/>
    <property type="match status" value="1"/>
</dbReference>
<organism evidence="3 4">
    <name type="scientific">Rhizobium halophytocola</name>
    <dbReference type="NCBI Taxonomy" id="735519"/>
    <lineage>
        <taxon>Bacteria</taxon>
        <taxon>Pseudomonadati</taxon>
        <taxon>Pseudomonadota</taxon>
        <taxon>Alphaproteobacteria</taxon>
        <taxon>Hyphomicrobiales</taxon>
        <taxon>Rhizobiaceae</taxon>
        <taxon>Rhizobium/Agrobacterium group</taxon>
        <taxon>Rhizobium</taxon>
    </lineage>
</organism>
<dbReference type="RefSeq" id="WP_209942112.1">
    <property type="nucleotide sequence ID" value="NZ_JAGGJU010000001.1"/>
</dbReference>
<proteinExistence type="predicted"/>
<dbReference type="Pfam" id="PF00795">
    <property type="entry name" value="CN_hydrolase"/>
    <property type="match status" value="1"/>
</dbReference>
<evidence type="ECO:0000256" key="1">
    <source>
        <dbReference type="ARBA" id="ARBA00022801"/>
    </source>
</evidence>
<accession>A0ABS4DU34</accession>
<protein>
    <submittedName>
        <fullName evidence="3">Amidohydrolase</fullName>
    </submittedName>
</protein>
<feature type="domain" description="CN hydrolase" evidence="2">
    <location>
        <begin position="6"/>
        <end position="273"/>
    </location>
</feature>
<sequence>MTIKPWRATCIQMKSRRAVDAPDNAAARLVIEANLAHFRHMVESACLSGQKPDLVVFPEFGMQGPPLDMPVADWIERACDEIPGWQTAALQQIARERGIFIAGNMFEKDPAWPGRYFNSSFLIDRTGEVVCVYKRINTAAFPSPHDFLDDYFAHTPFDEIFPVVETELGRLCLIPCGEINVPEVARIMMMQGAEVILHPTNSKKTAMQEATKRARAAENMTYLVSANVAGNIGFSRDPSVVGGRSEIIDYRGNTMAILEGPEESVTVTAMIDIEALRAERRADTTTHNPIIRNRFEAYAPFYASARGYPANGFLETPMGAVSETASLLEKTILHLEETRVLQRQEL</sequence>
<dbReference type="InterPro" id="IPR003010">
    <property type="entry name" value="C-N_Hydrolase"/>
</dbReference>
<reference evidence="3 4" key="1">
    <citation type="submission" date="2021-03" db="EMBL/GenBank/DDBJ databases">
        <title>Genomic Encyclopedia of Type Strains, Phase IV (KMG-IV): sequencing the most valuable type-strain genomes for metagenomic binning, comparative biology and taxonomic classification.</title>
        <authorList>
            <person name="Goeker M."/>
        </authorList>
    </citation>
    <scope>NUCLEOTIDE SEQUENCE [LARGE SCALE GENOMIC DNA]</scope>
    <source>
        <strain evidence="3 4">DSM 21600</strain>
    </source>
</reference>
<evidence type="ECO:0000313" key="4">
    <source>
        <dbReference type="Proteomes" id="UP000759443"/>
    </source>
</evidence>
<dbReference type="InterPro" id="IPR036526">
    <property type="entry name" value="C-N_Hydrolase_sf"/>
</dbReference>